<evidence type="ECO:0008006" key="6">
    <source>
        <dbReference type="Google" id="ProtNLM"/>
    </source>
</evidence>
<dbReference type="PANTHER" id="PTHR24166">
    <property type="entry name" value="ROLLING PEBBLES, ISOFORM B"/>
    <property type="match status" value="1"/>
</dbReference>
<dbReference type="Gene3D" id="1.25.40.20">
    <property type="entry name" value="Ankyrin repeat-containing domain"/>
    <property type="match status" value="3"/>
</dbReference>
<evidence type="ECO:0000256" key="1">
    <source>
        <dbReference type="ARBA" id="ARBA00022737"/>
    </source>
</evidence>
<keyword evidence="1" id="KW-0677">Repeat</keyword>
<sequence length="735" mass="80401">MTGPALCRFPSEILSTIFVQVINYVGIRLSVRLRLVCHKFDQHIQDAIFSLPTFESPDAVAPGHLTWDWKMGRAMIASLIHNKLESHQDERALTREILCTADFVATVLGETNREAYKDALVELAVAGLPLHQVLHGLIRDPQLLTGRSSAIENALIASLYMGRGYEMEVWILKGACAGHRTKWFGDALTVACCYADVEMFRSIIRVVSMTDDTLKGDAAASRMVMALESGAASGRLDIFSPGVCYDTQVFGTRYGIDEFLKPALKSAALKSHDDVVIAIMSLMKQHDLDASTTLDQQFWDDLLRIAASNGSDIMIRVMLSYPSLVGSSRAFDLALEDACRNGHFSVAELLTATASDHSLRYGGATYWAARNSRHDILRLLFESAAGAPTSYLVDALCGGAVHGYPGLLSVLVSAGLQDIARAYDKHAPRTFTDIVDDVCKAGLLKDLKVDSVEVPEKSDSSEFAEDIFNDLMSVEQVQLERACSKGDFPAVSRILANTAITISQATFFLAGFSESIRQERPGMVQYLCEKLAGQPTFVAEAIVRVRSTAVLQVLLDKGWSTEAFSSRLKPPILRSMVRSEEMTRWLLDHRANPNTRCDLDITPLSVAVQSASLTTIRLLLESGGDTRKGQPLHFAIERDQLDQLAIIDMLIACGAAIDARMFENDPASWLESRLLGAGTSLHKAAELGRTVTVAHLLREGADATVVDSIGRTALDIAEAKRHNEVIKVLNTRSLG</sequence>
<name>A0AAE0TLQ0_9PEZI</name>
<protein>
    <recommendedName>
        <fullName evidence="6">Ankyrin</fullName>
    </recommendedName>
</protein>
<accession>A0AAE0TLQ0</accession>
<dbReference type="Pfam" id="PF12796">
    <property type="entry name" value="Ank_2"/>
    <property type="match status" value="1"/>
</dbReference>
<proteinExistence type="predicted"/>
<keyword evidence="5" id="KW-1185">Reference proteome</keyword>
<evidence type="ECO:0000313" key="4">
    <source>
        <dbReference type="EMBL" id="KAK3669540.1"/>
    </source>
</evidence>
<evidence type="ECO:0000313" key="5">
    <source>
        <dbReference type="Proteomes" id="UP001274830"/>
    </source>
</evidence>
<dbReference type="InterPro" id="IPR050889">
    <property type="entry name" value="Dendritic_Spine_Reg/Scaffold"/>
</dbReference>
<dbReference type="PROSITE" id="PS50088">
    <property type="entry name" value="ANK_REPEAT"/>
    <property type="match status" value="2"/>
</dbReference>
<dbReference type="PANTHER" id="PTHR24166:SF48">
    <property type="entry name" value="PROTEIN VAPYRIN"/>
    <property type="match status" value="1"/>
</dbReference>
<feature type="repeat" description="ANK" evidence="3">
    <location>
        <begin position="676"/>
        <end position="708"/>
    </location>
</feature>
<dbReference type="AlphaFoldDB" id="A0AAE0TLQ0"/>
<dbReference type="SUPFAM" id="SSF48403">
    <property type="entry name" value="Ankyrin repeat"/>
    <property type="match status" value="2"/>
</dbReference>
<feature type="repeat" description="ANK" evidence="3">
    <location>
        <begin position="627"/>
        <end position="662"/>
    </location>
</feature>
<reference evidence="4" key="1">
    <citation type="submission" date="2023-07" db="EMBL/GenBank/DDBJ databases">
        <title>Black Yeasts Isolated from many extreme environments.</title>
        <authorList>
            <person name="Coleine C."/>
            <person name="Stajich J.E."/>
            <person name="Selbmann L."/>
        </authorList>
    </citation>
    <scope>NUCLEOTIDE SEQUENCE</scope>
    <source>
        <strain evidence="4">CCFEE 5485</strain>
    </source>
</reference>
<dbReference type="SMART" id="SM00248">
    <property type="entry name" value="ANK"/>
    <property type="match status" value="7"/>
</dbReference>
<dbReference type="InterPro" id="IPR002110">
    <property type="entry name" value="Ankyrin_rpt"/>
</dbReference>
<dbReference type="EMBL" id="JAUTXT010000080">
    <property type="protein sequence ID" value="KAK3669540.1"/>
    <property type="molecule type" value="Genomic_DNA"/>
</dbReference>
<gene>
    <name evidence="4" type="ORF">LTR78_010594</name>
</gene>
<keyword evidence="2 3" id="KW-0040">ANK repeat</keyword>
<organism evidence="4 5">
    <name type="scientific">Recurvomyces mirabilis</name>
    <dbReference type="NCBI Taxonomy" id="574656"/>
    <lineage>
        <taxon>Eukaryota</taxon>
        <taxon>Fungi</taxon>
        <taxon>Dikarya</taxon>
        <taxon>Ascomycota</taxon>
        <taxon>Pezizomycotina</taxon>
        <taxon>Dothideomycetes</taxon>
        <taxon>Dothideomycetidae</taxon>
        <taxon>Mycosphaerellales</taxon>
        <taxon>Teratosphaeriaceae</taxon>
        <taxon>Recurvomyces</taxon>
    </lineage>
</organism>
<comment type="caution">
    <text evidence="4">The sequence shown here is derived from an EMBL/GenBank/DDBJ whole genome shotgun (WGS) entry which is preliminary data.</text>
</comment>
<evidence type="ECO:0000256" key="2">
    <source>
        <dbReference type="ARBA" id="ARBA00023043"/>
    </source>
</evidence>
<dbReference type="Proteomes" id="UP001274830">
    <property type="component" value="Unassembled WGS sequence"/>
</dbReference>
<evidence type="ECO:0000256" key="3">
    <source>
        <dbReference type="PROSITE-ProRule" id="PRU00023"/>
    </source>
</evidence>
<dbReference type="InterPro" id="IPR036770">
    <property type="entry name" value="Ankyrin_rpt-contain_sf"/>
</dbReference>